<evidence type="ECO:0000259" key="3">
    <source>
        <dbReference type="Pfam" id="PF00589"/>
    </source>
</evidence>
<comment type="caution">
    <text evidence="4">The sequence shown here is derived from an EMBL/GenBank/DDBJ whole genome shotgun (WGS) entry which is preliminary data.</text>
</comment>
<reference evidence="5" key="1">
    <citation type="journal article" date="2019" name="Int. J. Syst. Evol. Microbiol.">
        <title>The Global Catalogue of Microorganisms (GCM) 10K type strain sequencing project: providing services to taxonomists for standard genome sequencing and annotation.</title>
        <authorList>
            <consortium name="The Broad Institute Genomics Platform"/>
            <consortium name="The Broad Institute Genome Sequencing Center for Infectious Disease"/>
            <person name="Wu L."/>
            <person name="Ma J."/>
        </authorList>
    </citation>
    <scope>NUCLEOTIDE SEQUENCE [LARGE SCALE GENOMIC DNA]</scope>
    <source>
        <strain evidence="5">KCTC 62192</strain>
    </source>
</reference>
<gene>
    <name evidence="4" type="ORF">ACFOES_00965</name>
</gene>
<dbReference type="SUPFAM" id="SSF56349">
    <property type="entry name" value="DNA breaking-rejoining enzymes"/>
    <property type="match status" value="1"/>
</dbReference>
<dbReference type="Gene3D" id="1.10.443.10">
    <property type="entry name" value="Intergrase catalytic core"/>
    <property type="match status" value="1"/>
</dbReference>
<evidence type="ECO:0000313" key="4">
    <source>
        <dbReference type="EMBL" id="MFC2966653.1"/>
    </source>
</evidence>
<dbReference type="InterPro" id="IPR011010">
    <property type="entry name" value="DNA_brk_join_enz"/>
</dbReference>
<dbReference type="RefSeq" id="WP_377831008.1">
    <property type="nucleotide sequence ID" value="NZ_JBHRSK010000002.1"/>
</dbReference>
<feature type="domain" description="Tyr recombinase" evidence="3">
    <location>
        <begin position="51"/>
        <end position="130"/>
    </location>
</feature>
<keyword evidence="1" id="KW-0233">DNA recombination</keyword>
<protein>
    <submittedName>
        <fullName evidence="4">Tyrosine-type recombinase/integrase</fullName>
    </submittedName>
</protein>
<feature type="non-terminal residue" evidence="4">
    <location>
        <position position="1"/>
    </location>
</feature>
<dbReference type="InterPro" id="IPR013762">
    <property type="entry name" value="Integrase-like_cat_sf"/>
</dbReference>
<evidence type="ECO:0000313" key="5">
    <source>
        <dbReference type="Proteomes" id="UP001595443"/>
    </source>
</evidence>
<dbReference type="InterPro" id="IPR002104">
    <property type="entry name" value="Integrase_catalytic"/>
</dbReference>
<evidence type="ECO:0000256" key="1">
    <source>
        <dbReference type="ARBA" id="ARBA00023172"/>
    </source>
</evidence>
<keyword evidence="5" id="KW-1185">Reference proteome</keyword>
<feature type="compositionally biased region" description="Basic and acidic residues" evidence="2">
    <location>
        <begin position="139"/>
        <end position="150"/>
    </location>
</feature>
<evidence type="ECO:0000256" key="2">
    <source>
        <dbReference type="SAM" id="MobiDB-lite"/>
    </source>
</evidence>
<dbReference type="EMBL" id="JBHRSK010000002">
    <property type="protein sequence ID" value="MFC2966653.1"/>
    <property type="molecule type" value="Genomic_DNA"/>
</dbReference>
<proteinExistence type="predicted"/>
<accession>A0ABV7ABF8</accession>
<feature type="region of interest" description="Disordered" evidence="2">
    <location>
        <begin position="130"/>
        <end position="150"/>
    </location>
</feature>
<dbReference type="Proteomes" id="UP001595443">
    <property type="component" value="Unassembled WGS sequence"/>
</dbReference>
<dbReference type="Pfam" id="PF00589">
    <property type="entry name" value="Phage_integrase"/>
    <property type="match status" value="1"/>
</dbReference>
<name>A0ABV7ABF8_9RHOB</name>
<organism evidence="4 5">
    <name type="scientific">Acidimangrovimonas pyrenivorans</name>
    <dbReference type="NCBI Taxonomy" id="2030798"/>
    <lineage>
        <taxon>Bacteria</taxon>
        <taxon>Pseudomonadati</taxon>
        <taxon>Pseudomonadota</taxon>
        <taxon>Alphaproteobacteria</taxon>
        <taxon>Rhodobacterales</taxon>
        <taxon>Paracoccaceae</taxon>
        <taxon>Acidimangrovimonas</taxon>
    </lineage>
</organism>
<sequence length="150" mass="17275">SNRRWRKNPVAGQDHYDGEYIAVVQDKTKERLWVYCPQGLRDYLDTLPKRGAYMLPKNLTEPLGYQAIERRFRTVRKTAGKACDGLVMHGWRYTAAVALAEAGCSDAEIQAVTGHRTLVMVQKYRRRAAQKQLSKQAQQRRDRISSTPHE</sequence>